<keyword evidence="2" id="KW-1185">Reference proteome</keyword>
<comment type="caution">
    <text evidence="1">The sequence shown here is derived from an EMBL/GenBank/DDBJ whole genome shotgun (WGS) entry which is preliminary data.</text>
</comment>
<reference evidence="1 2" key="1">
    <citation type="submission" date="2013-04" db="EMBL/GenBank/DDBJ databases">
        <title>Genome sequence of Chlamydia psittaci 99DC5.</title>
        <authorList>
            <person name="Huot-Creasy H."/>
            <person name="McCracken C.L."/>
            <person name="Humphries M."/>
            <person name="Sachse K."/>
            <person name="Laroucau K."/>
            <person name="Bavoil P."/>
            <person name="Myers G.S."/>
        </authorList>
    </citation>
    <scope>NUCLEOTIDE SEQUENCE [LARGE SCALE GENOMIC DNA]</scope>
    <source>
        <strain evidence="1 2">99DC5</strain>
    </source>
</reference>
<protein>
    <recommendedName>
        <fullName evidence="3">Nef attachable domain protein</fullName>
    </recommendedName>
</protein>
<gene>
    <name evidence="1" type="ORF">CP99DC5_0137</name>
</gene>
<sequence length="44" mass="5335">MLFSIKQPRVHRLIASPLFSLETLKFRDKNFITFLAKFFNFICR</sequence>
<accession>A0ABP2X4S4</accession>
<dbReference type="Proteomes" id="UP000014627">
    <property type="component" value="Unassembled WGS sequence"/>
</dbReference>
<evidence type="ECO:0000313" key="1">
    <source>
        <dbReference type="EMBL" id="EPJ28774.1"/>
    </source>
</evidence>
<evidence type="ECO:0000313" key="2">
    <source>
        <dbReference type="Proteomes" id="UP000014627"/>
    </source>
</evidence>
<organism evidence="1 2">
    <name type="scientific">Chlamydia psittaci 99DC5</name>
    <dbReference type="NCBI Taxonomy" id="1112251"/>
    <lineage>
        <taxon>Bacteria</taxon>
        <taxon>Pseudomonadati</taxon>
        <taxon>Chlamydiota</taxon>
        <taxon>Chlamydiia</taxon>
        <taxon>Chlamydiales</taxon>
        <taxon>Chlamydiaceae</taxon>
        <taxon>Chlamydia/Chlamydophila group</taxon>
        <taxon>Chlamydia</taxon>
    </lineage>
</organism>
<proteinExistence type="predicted"/>
<name>A0ABP2X4S4_CHLPS</name>
<dbReference type="EMBL" id="ATLC01000044">
    <property type="protein sequence ID" value="EPJ28774.1"/>
    <property type="molecule type" value="Genomic_DNA"/>
</dbReference>
<evidence type="ECO:0008006" key="3">
    <source>
        <dbReference type="Google" id="ProtNLM"/>
    </source>
</evidence>